<evidence type="ECO:0000313" key="2">
    <source>
        <dbReference type="EMBL" id="MDI3418692.1"/>
    </source>
</evidence>
<reference evidence="2 3" key="1">
    <citation type="submission" date="2023-05" db="EMBL/GenBank/DDBJ databases">
        <title>Draft genome sequence of Streptomyces sp. B-S-A12 isolated from a cave soil in Thailand.</title>
        <authorList>
            <person name="Chamroensaksri N."/>
            <person name="Muangham S."/>
        </authorList>
    </citation>
    <scope>NUCLEOTIDE SEQUENCE [LARGE SCALE GENOMIC DNA]</scope>
    <source>
        <strain evidence="2 3">B-S-A12</strain>
    </source>
</reference>
<organism evidence="2 3">
    <name type="scientific">Streptomyces luteolus</name>
    <dbReference type="NCBI Taxonomy" id="3043615"/>
    <lineage>
        <taxon>Bacteria</taxon>
        <taxon>Bacillati</taxon>
        <taxon>Actinomycetota</taxon>
        <taxon>Actinomycetes</taxon>
        <taxon>Kitasatosporales</taxon>
        <taxon>Streptomycetaceae</taxon>
        <taxon>Streptomyces</taxon>
    </lineage>
</organism>
<sequence>MNAEPFPSAASELTWRKSSYSGAEGGECVEVATTVGTVHIRDSKRALGPTLTVGRDAWAEFVTLATEAPA</sequence>
<dbReference type="EMBL" id="JASCIS010000007">
    <property type="protein sequence ID" value="MDI3418692.1"/>
    <property type="molecule type" value="Genomic_DNA"/>
</dbReference>
<dbReference type="Pfam" id="PF04149">
    <property type="entry name" value="DUF397"/>
    <property type="match status" value="1"/>
</dbReference>
<gene>
    <name evidence="2" type="ORF">QIT00_08965</name>
</gene>
<keyword evidence="3" id="KW-1185">Reference proteome</keyword>
<name>A0ABT6SVN4_9ACTN</name>
<evidence type="ECO:0000313" key="3">
    <source>
        <dbReference type="Proteomes" id="UP001237105"/>
    </source>
</evidence>
<dbReference type="RefSeq" id="WP_282534608.1">
    <property type="nucleotide sequence ID" value="NZ_JASCIS010000007.1"/>
</dbReference>
<dbReference type="InterPro" id="IPR007278">
    <property type="entry name" value="DUF397"/>
</dbReference>
<evidence type="ECO:0000259" key="1">
    <source>
        <dbReference type="Pfam" id="PF04149"/>
    </source>
</evidence>
<accession>A0ABT6SVN4</accession>
<comment type="caution">
    <text evidence="2">The sequence shown here is derived from an EMBL/GenBank/DDBJ whole genome shotgun (WGS) entry which is preliminary data.</text>
</comment>
<proteinExistence type="predicted"/>
<protein>
    <submittedName>
        <fullName evidence="2">DUF397 domain-containing protein</fullName>
    </submittedName>
</protein>
<feature type="domain" description="DUF397" evidence="1">
    <location>
        <begin position="13"/>
        <end position="63"/>
    </location>
</feature>
<dbReference type="Proteomes" id="UP001237105">
    <property type="component" value="Unassembled WGS sequence"/>
</dbReference>